<keyword evidence="3" id="KW-0804">Transcription</keyword>
<dbReference type="InterPro" id="IPR000792">
    <property type="entry name" value="Tscrpt_reg_LuxR_C"/>
</dbReference>
<proteinExistence type="predicted"/>
<keyword evidence="7" id="KW-1185">Reference proteome</keyword>
<organism evidence="6 7">
    <name type="scientific">Raoultibacter timonensis</name>
    <dbReference type="NCBI Taxonomy" id="1907662"/>
    <lineage>
        <taxon>Bacteria</taxon>
        <taxon>Bacillati</taxon>
        <taxon>Actinomycetota</taxon>
        <taxon>Coriobacteriia</taxon>
        <taxon>Eggerthellales</taxon>
        <taxon>Eggerthellaceae</taxon>
        <taxon>Raoultibacter</taxon>
    </lineage>
</organism>
<sequence length="273" mass="30258">MIAVLVLALLVGGTIRGFIYPGTFSDEPVLGPIEINTVSVLFSVILCLAIVVSTHREKLLYSIWIGLIVVFLAGLLFMSALNSEWGVYGRAIIIIARSYLSFFLWIALLGSVQTTRTSPVVLLGSFFLIPEVIAWLLSYFAVPSFVSVTQATFDENAGLFSIIGSLLIVIASLIFLRNKAFDADGKPGYEFEDDVRKRTVQQLGKDYGLTDRETEIMLFVSQGNSAKKIADMAYLSTGTVQTHIKKIYQKLEIHTKQELIDLVSEGMLHHSRK</sequence>
<feature type="domain" description="HTH luxR-type" evidence="5">
    <location>
        <begin position="202"/>
        <end position="267"/>
    </location>
</feature>
<evidence type="ECO:0000313" key="6">
    <source>
        <dbReference type="EMBL" id="BDE97034.1"/>
    </source>
</evidence>
<evidence type="ECO:0000313" key="7">
    <source>
        <dbReference type="Proteomes" id="UP001320544"/>
    </source>
</evidence>
<evidence type="ECO:0000259" key="5">
    <source>
        <dbReference type="PROSITE" id="PS50043"/>
    </source>
</evidence>
<name>A0ABN6MIE0_9ACTN</name>
<evidence type="ECO:0000256" key="2">
    <source>
        <dbReference type="ARBA" id="ARBA00023125"/>
    </source>
</evidence>
<dbReference type="InterPro" id="IPR016032">
    <property type="entry name" value="Sig_transdc_resp-reg_C-effctor"/>
</dbReference>
<dbReference type="PRINTS" id="PR00038">
    <property type="entry name" value="HTHLUXR"/>
</dbReference>
<dbReference type="PANTHER" id="PTHR44688">
    <property type="entry name" value="DNA-BINDING TRANSCRIPTIONAL ACTIVATOR DEVR_DOSR"/>
    <property type="match status" value="1"/>
</dbReference>
<gene>
    <name evidence="6" type="ORF">CE91St30_23670</name>
</gene>
<dbReference type="Gene3D" id="1.10.10.10">
    <property type="entry name" value="Winged helix-like DNA-binding domain superfamily/Winged helix DNA-binding domain"/>
    <property type="match status" value="1"/>
</dbReference>
<feature type="transmembrane region" description="Helical" evidence="4">
    <location>
        <begin position="157"/>
        <end position="176"/>
    </location>
</feature>
<protein>
    <recommendedName>
        <fullName evidence="5">HTH luxR-type domain-containing protein</fullName>
    </recommendedName>
</protein>
<keyword evidence="1" id="KW-0805">Transcription regulation</keyword>
<dbReference type="PROSITE" id="PS50043">
    <property type="entry name" value="HTH_LUXR_2"/>
    <property type="match status" value="1"/>
</dbReference>
<feature type="transmembrane region" description="Helical" evidence="4">
    <location>
        <begin position="120"/>
        <end position="142"/>
    </location>
</feature>
<evidence type="ECO:0000256" key="1">
    <source>
        <dbReference type="ARBA" id="ARBA00023015"/>
    </source>
</evidence>
<keyword evidence="4" id="KW-0812">Transmembrane</keyword>
<keyword evidence="4" id="KW-1133">Transmembrane helix</keyword>
<evidence type="ECO:0000256" key="3">
    <source>
        <dbReference type="ARBA" id="ARBA00023163"/>
    </source>
</evidence>
<accession>A0ABN6MIE0</accession>
<keyword evidence="2" id="KW-0238">DNA-binding</keyword>
<keyword evidence="4" id="KW-0472">Membrane</keyword>
<evidence type="ECO:0000256" key="4">
    <source>
        <dbReference type="SAM" id="Phobius"/>
    </source>
</evidence>
<dbReference type="CDD" id="cd06170">
    <property type="entry name" value="LuxR_C_like"/>
    <property type="match status" value="1"/>
</dbReference>
<dbReference type="Proteomes" id="UP001320544">
    <property type="component" value="Chromosome"/>
</dbReference>
<feature type="transmembrane region" description="Helical" evidence="4">
    <location>
        <begin position="33"/>
        <end position="52"/>
    </location>
</feature>
<dbReference type="EMBL" id="AP025564">
    <property type="protein sequence ID" value="BDE97034.1"/>
    <property type="molecule type" value="Genomic_DNA"/>
</dbReference>
<dbReference type="SMART" id="SM00421">
    <property type="entry name" value="HTH_LUXR"/>
    <property type="match status" value="1"/>
</dbReference>
<feature type="transmembrane region" description="Helical" evidence="4">
    <location>
        <begin position="59"/>
        <end position="81"/>
    </location>
</feature>
<reference evidence="6 7" key="1">
    <citation type="submission" date="2022-01" db="EMBL/GenBank/DDBJ databases">
        <title>Novel bile acid biosynthetic pathways are enriched in the microbiome of centenarians.</title>
        <authorList>
            <person name="Sato Y."/>
            <person name="Atarashi K."/>
            <person name="Plichta R.D."/>
            <person name="Arai Y."/>
            <person name="Sasajima S."/>
            <person name="Kearney M.S."/>
            <person name="Suda W."/>
            <person name="Takeshita K."/>
            <person name="Sasaki T."/>
            <person name="Okamoto S."/>
            <person name="Skelly N.A."/>
            <person name="Okamura Y."/>
            <person name="Vlamakis H."/>
            <person name="Li Y."/>
            <person name="Tanoue T."/>
            <person name="Takei H."/>
            <person name="Nittono H."/>
            <person name="Narushima S."/>
            <person name="Irie J."/>
            <person name="Itoh H."/>
            <person name="Moriya K."/>
            <person name="Sugiura Y."/>
            <person name="Suematsu M."/>
            <person name="Moritoki N."/>
            <person name="Shibata S."/>
            <person name="Littman R.D."/>
            <person name="Fischbach A.M."/>
            <person name="Uwamino Y."/>
            <person name="Inoue T."/>
            <person name="Honda A."/>
            <person name="Hattori M."/>
            <person name="Murai T."/>
            <person name="Xavier J.R."/>
            <person name="Hirose N."/>
            <person name="Honda K."/>
        </authorList>
    </citation>
    <scope>NUCLEOTIDE SEQUENCE [LARGE SCALE GENOMIC DNA]</scope>
    <source>
        <strain evidence="6 7">CE91-St30</strain>
    </source>
</reference>
<dbReference type="Pfam" id="PF00196">
    <property type="entry name" value="GerE"/>
    <property type="match status" value="1"/>
</dbReference>
<feature type="transmembrane region" description="Helical" evidence="4">
    <location>
        <begin position="87"/>
        <end position="108"/>
    </location>
</feature>
<dbReference type="InterPro" id="IPR036388">
    <property type="entry name" value="WH-like_DNA-bd_sf"/>
</dbReference>
<dbReference type="PANTHER" id="PTHR44688:SF16">
    <property type="entry name" value="DNA-BINDING TRANSCRIPTIONAL ACTIVATOR DEVR_DOSR"/>
    <property type="match status" value="1"/>
</dbReference>
<dbReference type="SUPFAM" id="SSF46894">
    <property type="entry name" value="C-terminal effector domain of the bipartite response regulators"/>
    <property type="match status" value="1"/>
</dbReference>